<feature type="domain" description="Hedgehog/Intein (Hint)" evidence="1">
    <location>
        <begin position="157"/>
        <end position="303"/>
    </location>
</feature>
<dbReference type="Proteomes" id="UP000186141">
    <property type="component" value="Unassembled WGS sequence"/>
</dbReference>
<evidence type="ECO:0000313" key="2">
    <source>
        <dbReference type="EMBL" id="SIS82690.1"/>
    </source>
</evidence>
<sequence length="349" mass="37236">MAPGYRGTFVVSWSQTEADGLPGPAPDLLRVGAGWRWLGQAVRVDHPGSILLLEGAEGAEDLHRRAARMVRRLVGAAVATGGAPPPDGLAAAPEQGFVVTDGRQTWAATIIPVPESAARLVMFVGSMPPSGRDLWIVRSSVDARRLAPGTPREGGVICFTPGTLVATPQGPRPIEALRPGDRIDTADCGPQDILWCGQRRMTGARLYAMPHLRPVRIRALSLGANQPQADLLVSPQHRMLLRGRAADALFGTPEVLVRAQDLVNDHSVLIDTSLREVTYVHILLEAHQIVFANGVPSESFHPQSAALETLDPAQRAGLLALLPDTSAYGGYARRNLSGPEAAILRHEAA</sequence>
<protein>
    <submittedName>
        <fullName evidence="2">Hint domain-containing protein</fullName>
    </submittedName>
</protein>
<dbReference type="InterPro" id="IPR028992">
    <property type="entry name" value="Hedgehog/Intein_dom"/>
</dbReference>
<dbReference type="EMBL" id="FTOT01000002">
    <property type="protein sequence ID" value="SIS82690.1"/>
    <property type="molecule type" value="Genomic_DNA"/>
</dbReference>
<evidence type="ECO:0000313" key="3">
    <source>
        <dbReference type="Proteomes" id="UP000186141"/>
    </source>
</evidence>
<name>A0A1N7M9D2_9RHOB</name>
<evidence type="ECO:0000259" key="1">
    <source>
        <dbReference type="Pfam" id="PF13403"/>
    </source>
</evidence>
<gene>
    <name evidence="2" type="ORF">SAMN05421774_102519</name>
</gene>
<dbReference type="SUPFAM" id="SSF51294">
    <property type="entry name" value="Hedgehog/intein (Hint) domain"/>
    <property type="match status" value="1"/>
</dbReference>
<dbReference type="InterPro" id="IPR036844">
    <property type="entry name" value="Hint_dom_sf"/>
</dbReference>
<dbReference type="Pfam" id="PF13403">
    <property type="entry name" value="Hint_2"/>
    <property type="match status" value="1"/>
</dbReference>
<proteinExistence type="predicted"/>
<accession>A0A1N7M9D2</accession>
<dbReference type="Gene3D" id="2.170.16.10">
    <property type="entry name" value="Hedgehog/Intein (Hint) domain"/>
    <property type="match status" value="1"/>
</dbReference>
<reference evidence="2 3" key="1">
    <citation type="submission" date="2017-01" db="EMBL/GenBank/DDBJ databases">
        <authorList>
            <person name="Mah S.A."/>
            <person name="Swanson W.J."/>
            <person name="Moy G.W."/>
            <person name="Vacquier V.D."/>
        </authorList>
    </citation>
    <scope>NUCLEOTIDE SEQUENCE [LARGE SCALE GENOMIC DNA]</scope>
    <source>
        <strain evidence="2 3">DSM 26375</strain>
    </source>
</reference>
<dbReference type="OrthoDB" id="6305173at2"/>
<dbReference type="STRING" id="1086013.SAMN05421774_102519"/>
<keyword evidence="3" id="KW-1185">Reference proteome</keyword>
<organism evidence="2 3">
    <name type="scientific">Gemmobacter megaterium</name>
    <dbReference type="NCBI Taxonomy" id="1086013"/>
    <lineage>
        <taxon>Bacteria</taxon>
        <taxon>Pseudomonadati</taxon>
        <taxon>Pseudomonadota</taxon>
        <taxon>Alphaproteobacteria</taxon>
        <taxon>Rhodobacterales</taxon>
        <taxon>Paracoccaceae</taxon>
        <taxon>Gemmobacter</taxon>
    </lineage>
</organism>
<dbReference type="AlphaFoldDB" id="A0A1N7M9D2"/>
<dbReference type="RefSeq" id="WP_076529691.1">
    <property type="nucleotide sequence ID" value="NZ_BMEH01000002.1"/>
</dbReference>